<protein>
    <submittedName>
        <fullName evidence="1">Uncharacterized protein</fullName>
    </submittedName>
</protein>
<dbReference type="Proteomes" id="UP000811609">
    <property type="component" value="Chromosome 1"/>
</dbReference>
<organism evidence="1 2">
    <name type="scientific">Carya illinoinensis</name>
    <name type="common">Pecan</name>
    <dbReference type="NCBI Taxonomy" id="32201"/>
    <lineage>
        <taxon>Eukaryota</taxon>
        <taxon>Viridiplantae</taxon>
        <taxon>Streptophyta</taxon>
        <taxon>Embryophyta</taxon>
        <taxon>Tracheophyta</taxon>
        <taxon>Spermatophyta</taxon>
        <taxon>Magnoliopsida</taxon>
        <taxon>eudicotyledons</taxon>
        <taxon>Gunneridae</taxon>
        <taxon>Pentapetalae</taxon>
        <taxon>rosids</taxon>
        <taxon>fabids</taxon>
        <taxon>Fagales</taxon>
        <taxon>Juglandaceae</taxon>
        <taxon>Carya</taxon>
    </lineage>
</organism>
<sequence>MVATKNLYVRVSRACFHTVSIVGYLHRHGSLLKHLVDAAKLRREGDCTELCLLFDVYQRQ</sequence>
<reference evidence="1" key="1">
    <citation type="submission" date="2020-12" db="EMBL/GenBank/DDBJ databases">
        <title>WGS assembly of Carya illinoinensis cv. Pawnee.</title>
        <authorList>
            <person name="Platts A."/>
            <person name="Shu S."/>
            <person name="Wright S."/>
            <person name="Barry K."/>
            <person name="Edger P."/>
            <person name="Pires J.C."/>
            <person name="Schmutz J."/>
        </authorList>
    </citation>
    <scope>NUCLEOTIDE SEQUENCE</scope>
    <source>
        <tissue evidence="1">Leaf</tissue>
    </source>
</reference>
<proteinExistence type="predicted"/>
<evidence type="ECO:0000313" key="1">
    <source>
        <dbReference type="EMBL" id="KAG6667407.1"/>
    </source>
</evidence>
<evidence type="ECO:0000313" key="2">
    <source>
        <dbReference type="Proteomes" id="UP000811609"/>
    </source>
</evidence>
<dbReference type="EMBL" id="CM031809">
    <property type="protein sequence ID" value="KAG6667407.1"/>
    <property type="molecule type" value="Genomic_DNA"/>
</dbReference>
<comment type="caution">
    <text evidence="1">The sequence shown here is derived from an EMBL/GenBank/DDBJ whole genome shotgun (WGS) entry which is preliminary data.</text>
</comment>
<name>A0A8T1RJW5_CARIL</name>
<accession>A0A8T1RJW5</accession>
<keyword evidence="2" id="KW-1185">Reference proteome</keyword>
<dbReference type="AlphaFoldDB" id="A0A8T1RJW5"/>
<gene>
    <name evidence="1" type="ORF">CIPAW_01G099200</name>
</gene>